<dbReference type="GO" id="GO:0016491">
    <property type="term" value="F:oxidoreductase activity"/>
    <property type="evidence" value="ECO:0007669"/>
    <property type="project" value="UniProtKB-KW"/>
</dbReference>
<dbReference type="SUPFAM" id="SSF51197">
    <property type="entry name" value="Clavaminate synthase-like"/>
    <property type="match status" value="1"/>
</dbReference>
<dbReference type="InterPro" id="IPR003819">
    <property type="entry name" value="TauD/TfdA-like"/>
</dbReference>
<dbReference type="InterPro" id="IPR042098">
    <property type="entry name" value="TauD-like_sf"/>
</dbReference>
<sequence length="401" mass="45585">MAPYDGGPAFYDSIWSTSSYNPSPASIYELKKELRLQQASWVTPGPQVIDSHDREEVKTDSWILQLSLNDLQEIEDAVTHFQSKSYPRSQVHRNTGLDLNRLQAEHFPLPTLGAKIKERSKLFHNEQPYFLVRGLKPQWFSKYKNVVVFLGIASHVSTKRAMANDDATVLHHVTNIEAPDGNEEKTYRGPANRNIDIPFHTDYGDIVSLYTLSRPASGGDFHLADINDIVSKIEQSRPDLLQTLQEDFTMAHPGRPSGFETRPLLFSTPSGGKVIQASRSRLCNGFRPRPAEIAELSPLQIQAIDALHAAGQQVSRRIRFLSGDMLFFNNLRMMHARDGYVDGCEAENTTRRYLLRLIMRGDGWEEVPEPLRETWRELFEHNDAEEKVPVKEGLFSFKASH</sequence>
<evidence type="ECO:0000313" key="4">
    <source>
        <dbReference type="EMBL" id="KAK3325010.1"/>
    </source>
</evidence>
<organism evidence="4 5">
    <name type="scientific">Apodospora peruviana</name>
    <dbReference type="NCBI Taxonomy" id="516989"/>
    <lineage>
        <taxon>Eukaryota</taxon>
        <taxon>Fungi</taxon>
        <taxon>Dikarya</taxon>
        <taxon>Ascomycota</taxon>
        <taxon>Pezizomycotina</taxon>
        <taxon>Sordariomycetes</taxon>
        <taxon>Sordariomycetidae</taxon>
        <taxon>Sordariales</taxon>
        <taxon>Lasiosphaeriaceae</taxon>
        <taxon>Apodospora</taxon>
    </lineage>
</organism>
<feature type="domain" description="TauD/TfdA-like" evidence="3">
    <location>
        <begin position="102"/>
        <end position="357"/>
    </location>
</feature>
<evidence type="ECO:0000313" key="5">
    <source>
        <dbReference type="Proteomes" id="UP001283341"/>
    </source>
</evidence>
<gene>
    <name evidence="4" type="ORF">B0H66DRAFT_587859</name>
</gene>
<proteinExistence type="predicted"/>
<dbReference type="Gene3D" id="3.60.130.10">
    <property type="entry name" value="Clavaminate synthase-like"/>
    <property type="match status" value="1"/>
</dbReference>
<dbReference type="AlphaFoldDB" id="A0AAE0MAI4"/>
<name>A0AAE0MAI4_9PEZI</name>
<comment type="caution">
    <text evidence="4">The sequence shown here is derived from an EMBL/GenBank/DDBJ whole genome shotgun (WGS) entry which is preliminary data.</text>
</comment>
<reference evidence="4" key="1">
    <citation type="journal article" date="2023" name="Mol. Phylogenet. Evol.">
        <title>Genome-scale phylogeny and comparative genomics of the fungal order Sordariales.</title>
        <authorList>
            <person name="Hensen N."/>
            <person name="Bonometti L."/>
            <person name="Westerberg I."/>
            <person name="Brannstrom I.O."/>
            <person name="Guillou S."/>
            <person name="Cros-Aarteil S."/>
            <person name="Calhoun S."/>
            <person name="Haridas S."/>
            <person name="Kuo A."/>
            <person name="Mondo S."/>
            <person name="Pangilinan J."/>
            <person name="Riley R."/>
            <person name="LaButti K."/>
            <person name="Andreopoulos B."/>
            <person name="Lipzen A."/>
            <person name="Chen C."/>
            <person name="Yan M."/>
            <person name="Daum C."/>
            <person name="Ng V."/>
            <person name="Clum A."/>
            <person name="Steindorff A."/>
            <person name="Ohm R.A."/>
            <person name="Martin F."/>
            <person name="Silar P."/>
            <person name="Natvig D.O."/>
            <person name="Lalanne C."/>
            <person name="Gautier V."/>
            <person name="Ament-Velasquez S.L."/>
            <person name="Kruys A."/>
            <person name="Hutchinson M.I."/>
            <person name="Powell A.J."/>
            <person name="Barry K."/>
            <person name="Miller A.N."/>
            <person name="Grigoriev I.V."/>
            <person name="Debuchy R."/>
            <person name="Gladieux P."/>
            <person name="Hiltunen Thoren M."/>
            <person name="Johannesson H."/>
        </authorList>
    </citation>
    <scope>NUCLEOTIDE SEQUENCE</scope>
    <source>
        <strain evidence="4">CBS 118394</strain>
    </source>
</reference>
<dbReference type="InterPro" id="IPR050411">
    <property type="entry name" value="AlphaKG_dependent_hydroxylases"/>
</dbReference>
<keyword evidence="2" id="KW-0045">Antibiotic biosynthesis</keyword>
<dbReference type="EMBL" id="JAUEDM010000002">
    <property type="protein sequence ID" value="KAK3325010.1"/>
    <property type="molecule type" value="Genomic_DNA"/>
</dbReference>
<dbReference type="PANTHER" id="PTHR10696:SF56">
    <property type="entry name" value="TAUD_TFDA-LIKE DOMAIN-CONTAINING PROTEIN"/>
    <property type="match status" value="1"/>
</dbReference>
<dbReference type="PANTHER" id="PTHR10696">
    <property type="entry name" value="GAMMA-BUTYROBETAINE HYDROXYLASE-RELATED"/>
    <property type="match status" value="1"/>
</dbReference>
<keyword evidence="5" id="KW-1185">Reference proteome</keyword>
<reference evidence="4" key="2">
    <citation type="submission" date="2023-06" db="EMBL/GenBank/DDBJ databases">
        <authorList>
            <consortium name="Lawrence Berkeley National Laboratory"/>
            <person name="Haridas S."/>
            <person name="Hensen N."/>
            <person name="Bonometti L."/>
            <person name="Westerberg I."/>
            <person name="Brannstrom I.O."/>
            <person name="Guillou S."/>
            <person name="Cros-Aarteil S."/>
            <person name="Calhoun S."/>
            <person name="Kuo A."/>
            <person name="Mondo S."/>
            <person name="Pangilinan J."/>
            <person name="Riley R."/>
            <person name="Labutti K."/>
            <person name="Andreopoulos B."/>
            <person name="Lipzen A."/>
            <person name="Chen C."/>
            <person name="Yanf M."/>
            <person name="Daum C."/>
            <person name="Ng V."/>
            <person name="Clum A."/>
            <person name="Steindorff A."/>
            <person name="Ohm R."/>
            <person name="Martin F."/>
            <person name="Silar P."/>
            <person name="Natvig D."/>
            <person name="Lalanne C."/>
            <person name="Gautier V."/>
            <person name="Ament-Velasquez S.L."/>
            <person name="Kruys A."/>
            <person name="Hutchinson M.I."/>
            <person name="Powell A.J."/>
            <person name="Barry K."/>
            <person name="Miller A.N."/>
            <person name="Grigoriev I.V."/>
            <person name="Debuchy R."/>
            <person name="Gladieux P."/>
            <person name="Thoren M.H."/>
            <person name="Johannesson H."/>
        </authorList>
    </citation>
    <scope>NUCLEOTIDE SEQUENCE</scope>
    <source>
        <strain evidence="4">CBS 118394</strain>
    </source>
</reference>
<dbReference type="Pfam" id="PF02668">
    <property type="entry name" value="TauD"/>
    <property type="match status" value="1"/>
</dbReference>
<accession>A0AAE0MAI4</accession>
<dbReference type="Proteomes" id="UP001283341">
    <property type="component" value="Unassembled WGS sequence"/>
</dbReference>
<protein>
    <recommendedName>
        <fullName evidence="3">TauD/TfdA-like domain-containing protein</fullName>
    </recommendedName>
</protein>
<evidence type="ECO:0000256" key="1">
    <source>
        <dbReference type="ARBA" id="ARBA00023002"/>
    </source>
</evidence>
<dbReference type="GO" id="GO:0017000">
    <property type="term" value="P:antibiotic biosynthetic process"/>
    <property type="evidence" value="ECO:0007669"/>
    <property type="project" value="UniProtKB-KW"/>
</dbReference>
<evidence type="ECO:0000256" key="2">
    <source>
        <dbReference type="ARBA" id="ARBA00023194"/>
    </source>
</evidence>
<keyword evidence="1" id="KW-0560">Oxidoreductase</keyword>
<evidence type="ECO:0000259" key="3">
    <source>
        <dbReference type="Pfam" id="PF02668"/>
    </source>
</evidence>